<evidence type="ECO:0000256" key="2">
    <source>
        <dbReference type="ARBA" id="ARBA00009639"/>
    </source>
</evidence>
<reference evidence="11" key="1">
    <citation type="submission" date="2022-01" db="EMBL/GenBank/DDBJ databases">
        <authorList>
            <person name="King R."/>
        </authorList>
    </citation>
    <scope>NUCLEOTIDE SEQUENCE</scope>
</reference>
<name>A0A9P0CY00_9CUCU</name>
<dbReference type="InterPro" id="IPR045152">
    <property type="entry name" value="EDC4-like"/>
</dbReference>
<protein>
    <recommendedName>
        <fullName evidence="13">Enhancer of mRNA-decapping protein 4</fullName>
    </recommendedName>
</protein>
<accession>A0A9P0CY00</accession>
<dbReference type="GO" id="GO:0000932">
    <property type="term" value="C:P-body"/>
    <property type="evidence" value="ECO:0007669"/>
    <property type="project" value="UniProtKB-SubCell"/>
</dbReference>
<dbReference type="AlphaFoldDB" id="A0A9P0CY00"/>
<dbReference type="SUPFAM" id="SSF50978">
    <property type="entry name" value="WD40 repeat-like"/>
    <property type="match status" value="1"/>
</dbReference>
<dbReference type="Gene3D" id="6.10.140.270">
    <property type="match status" value="1"/>
</dbReference>
<evidence type="ECO:0000259" key="10">
    <source>
        <dbReference type="Pfam" id="PF21289"/>
    </source>
</evidence>
<dbReference type="Pfam" id="PF16529">
    <property type="entry name" value="Ge1_WD40"/>
    <property type="match status" value="1"/>
</dbReference>
<dbReference type="InterPro" id="IPR044938">
    <property type="entry name" value="EDC4_C_sf"/>
</dbReference>
<evidence type="ECO:0000256" key="1">
    <source>
        <dbReference type="ARBA" id="ARBA00004201"/>
    </source>
</evidence>
<keyword evidence="3" id="KW-0963">Cytoplasm</keyword>
<dbReference type="InterPro" id="IPR036322">
    <property type="entry name" value="WD40_repeat_dom_sf"/>
</dbReference>
<keyword evidence="5" id="KW-0677">Repeat</keyword>
<evidence type="ECO:0000256" key="5">
    <source>
        <dbReference type="ARBA" id="ARBA00022737"/>
    </source>
</evidence>
<evidence type="ECO:0000256" key="7">
    <source>
        <dbReference type="PROSITE-ProRule" id="PRU00221"/>
    </source>
</evidence>
<evidence type="ECO:0008006" key="13">
    <source>
        <dbReference type="Google" id="ProtNLM"/>
    </source>
</evidence>
<feature type="domain" description="Enhancer of mRNA-decapping protein 4 WD40 repeat region" evidence="9">
    <location>
        <begin position="46"/>
        <end position="370"/>
    </location>
</feature>
<feature type="region of interest" description="Disordered" evidence="8">
    <location>
        <begin position="573"/>
        <end position="601"/>
    </location>
</feature>
<dbReference type="InterPro" id="IPR001680">
    <property type="entry name" value="WD40_rpt"/>
</dbReference>
<keyword evidence="6" id="KW-0175">Coiled coil</keyword>
<evidence type="ECO:0000256" key="6">
    <source>
        <dbReference type="ARBA" id="ARBA00023054"/>
    </source>
</evidence>
<dbReference type="Pfam" id="PF21289">
    <property type="entry name" value="EDC4_C"/>
    <property type="match status" value="1"/>
</dbReference>
<dbReference type="Gene3D" id="2.130.10.10">
    <property type="entry name" value="YVTN repeat-like/Quinoprotein amine dehydrogenase"/>
    <property type="match status" value="1"/>
</dbReference>
<feature type="region of interest" description="Disordered" evidence="8">
    <location>
        <begin position="494"/>
        <end position="518"/>
    </location>
</feature>
<dbReference type="InterPro" id="IPR032401">
    <property type="entry name" value="EDC4_WD40"/>
</dbReference>
<proteinExistence type="inferred from homology"/>
<dbReference type="InterPro" id="IPR049404">
    <property type="entry name" value="EDC4_C"/>
</dbReference>
<evidence type="ECO:0000256" key="8">
    <source>
        <dbReference type="SAM" id="MobiDB-lite"/>
    </source>
</evidence>
<dbReference type="OrthoDB" id="21128at2759"/>
<evidence type="ECO:0000256" key="4">
    <source>
        <dbReference type="ARBA" id="ARBA00022574"/>
    </source>
</evidence>
<dbReference type="InterPro" id="IPR015943">
    <property type="entry name" value="WD40/YVTN_repeat-like_dom_sf"/>
</dbReference>
<dbReference type="PANTHER" id="PTHR15598:SF5">
    <property type="entry name" value="ENHANCER OF MRNA-DECAPPING PROTEIN 4"/>
    <property type="match status" value="1"/>
</dbReference>
<keyword evidence="12" id="KW-1185">Reference proteome</keyword>
<comment type="similarity">
    <text evidence="2">Belongs to the WD repeat EDC4 family.</text>
</comment>
<dbReference type="PANTHER" id="PTHR15598">
    <property type="entry name" value="ENHANCER OF MRNA-DECAPPING PROTEIN 4"/>
    <property type="match status" value="1"/>
</dbReference>
<dbReference type="Gene3D" id="1.10.220.100">
    <property type="entry name" value="conserved c-terminal region of ge- 1"/>
    <property type="match status" value="1"/>
</dbReference>
<evidence type="ECO:0000313" key="12">
    <source>
        <dbReference type="Proteomes" id="UP001153636"/>
    </source>
</evidence>
<gene>
    <name evidence="11" type="ORF">PSYICH_LOCUS10924</name>
</gene>
<dbReference type="PROSITE" id="PS50082">
    <property type="entry name" value="WD_REPEATS_2"/>
    <property type="match status" value="1"/>
</dbReference>
<feature type="repeat" description="WD" evidence="7">
    <location>
        <begin position="226"/>
        <end position="259"/>
    </location>
</feature>
<evidence type="ECO:0000256" key="3">
    <source>
        <dbReference type="ARBA" id="ARBA00022490"/>
    </source>
</evidence>
<comment type="subcellular location">
    <subcellularLocation>
        <location evidence="1">Cytoplasm</location>
        <location evidence="1">P-body</location>
    </subcellularLocation>
</comment>
<dbReference type="EMBL" id="OV651817">
    <property type="protein sequence ID" value="CAH1110354.1"/>
    <property type="molecule type" value="Genomic_DNA"/>
</dbReference>
<sequence length="1074" mass="122487">MASPLVGPTPSLVQNIKYNGSETEFSTEIKGEKVIIHCNEGIHNHGSSKVKLIDRIDYNWEFRYYHGHLVAAHICGKVIAYGMKGKEGGMVRVTNQENNNRTLIKNLKDDIKDLAFAFSREEIILGCVDTEGNILVYKIDDTPHALTYTLLLHIYHHDGGRPKTNYRLIWCPYLSVDDEDNSDEPEKMFVVLNGTKAEIYNVEMLISKYGKGGPLDPDDTFEGYIEIGHNSEVVDASFSSDGTAIAIASTDGYVKFFQLYMFDNEKQKCLHEWRPHDGAPLSSIIFIDNVLEYSSECWKFTITGANNNSEIKLWSCESWTCIQTIYFKSDPSGLISGLYLNINIDYTGKYLVVSDINNRVIYVLELNRNDKEQTVHVTMLSEFLLPAPFLSLHILEASSRLMPFSYNTSTEDLYDEREDYDEEQEKTAVCLKMLVIQPKKFQECNIVFQPENLSFNTLNGIEEEPIVEEKIPKLDDLQESVSLLIQQKSSSSNLTLMTPDDFTSPTQNTRPSSVKIETSNSLVDKSINEIDIDDSIVDNLIDFQRPQKDNFASGGSSPSREVQEILSLNNSSYSTQDFFDNLPKPQESEEEPQKDYSNQTNLKFKDTLANDVVWPTIPVVPENDLIKDESLRKELRLSSADEKSQIQLLCFRINALENIVREKITQDKFDKDDYMKELDIAMSKQQLQIAKMLESLVSMQKNNERDLQEHILSTVTQVLSKSLSEKLQTIMTHEVKHVILPSIHNQIDSYRHNMESQYVQKLTNIDNTLRDNIAKAFNNKALADTLSLSIAPILEKCYRDIITSTIIPSWERVCGQMFQQINETFTRGTKEYTASVESYMDKQRRVQEKEKDLILQMQTVSESMRGNADKLTGTLTSEIHKQFNNVFKSMNDKWTNIIRDVVAEQVEHGFKNHATVIEDSVINAVRSRAVTPSPNIDAHVVTISQIQQALARHSYYEAFQLALSAENLNYVIYVCERVDTQTLFTEDCVLPQSCLLALIQQLSMELNKNTELKLSYIRAAFLSLSADCQPTKQFVPKVLKDLLKQLNSFLQSNPPLKHLKDARLIKMAVESMIV</sequence>
<organism evidence="11 12">
    <name type="scientific">Psylliodes chrysocephalus</name>
    <dbReference type="NCBI Taxonomy" id="3402493"/>
    <lineage>
        <taxon>Eukaryota</taxon>
        <taxon>Metazoa</taxon>
        <taxon>Ecdysozoa</taxon>
        <taxon>Arthropoda</taxon>
        <taxon>Hexapoda</taxon>
        <taxon>Insecta</taxon>
        <taxon>Pterygota</taxon>
        <taxon>Neoptera</taxon>
        <taxon>Endopterygota</taxon>
        <taxon>Coleoptera</taxon>
        <taxon>Polyphaga</taxon>
        <taxon>Cucujiformia</taxon>
        <taxon>Chrysomeloidea</taxon>
        <taxon>Chrysomelidae</taxon>
        <taxon>Galerucinae</taxon>
        <taxon>Alticini</taxon>
        <taxon>Psylliodes</taxon>
    </lineage>
</organism>
<evidence type="ECO:0000313" key="11">
    <source>
        <dbReference type="EMBL" id="CAH1110354.1"/>
    </source>
</evidence>
<evidence type="ECO:0000259" key="9">
    <source>
        <dbReference type="Pfam" id="PF16529"/>
    </source>
</evidence>
<keyword evidence="4 7" id="KW-0853">WD repeat</keyword>
<dbReference type="Proteomes" id="UP001153636">
    <property type="component" value="Chromosome 5"/>
</dbReference>
<feature type="domain" description="Enhancer of mRNA-decapping protein 4 C-terminal" evidence="10">
    <location>
        <begin position="946"/>
        <end position="1065"/>
    </location>
</feature>
<dbReference type="GO" id="GO:0031087">
    <property type="term" value="P:deadenylation-independent decapping of nuclear-transcribed mRNA"/>
    <property type="evidence" value="ECO:0007669"/>
    <property type="project" value="InterPro"/>
</dbReference>